<evidence type="ECO:0000313" key="4">
    <source>
        <dbReference type="Proteomes" id="UP000646776"/>
    </source>
</evidence>
<protein>
    <submittedName>
        <fullName evidence="3">Thioesterase</fullName>
    </submittedName>
</protein>
<name>A0A918LZP9_9ACTN</name>
<evidence type="ECO:0000259" key="2">
    <source>
        <dbReference type="Pfam" id="PF00975"/>
    </source>
</evidence>
<evidence type="ECO:0000313" key="3">
    <source>
        <dbReference type="EMBL" id="GGT80725.1"/>
    </source>
</evidence>
<accession>A0A918LZP9</accession>
<reference evidence="3" key="2">
    <citation type="submission" date="2020-09" db="EMBL/GenBank/DDBJ databases">
        <authorList>
            <person name="Sun Q."/>
            <person name="Ohkuma M."/>
        </authorList>
    </citation>
    <scope>NUCLEOTIDE SEQUENCE</scope>
    <source>
        <strain evidence="3">JCM 4125</strain>
    </source>
</reference>
<dbReference type="PANTHER" id="PTHR11487:SF0">
    <property type="entry name" value="S-ACYL FATTY ACID SYNTHASE THIOESTERASE, MEDIUM CHAIN"/>
    <property type="match status" value="1"/>
</dbReference>
<dbReference type="InterPro" id="IPR001031">
    <property type="entry name" value="Thioesterase"/>
</dbReference>
<dbReference type="Pfam" id="PF00975">
    <property type="entry name" value="Thioesterase"/>
    <property type="match status" value="1"/>
</dbReference>
<dbReference type="SUPFAM" id="SSF53474">
    <property type="entry name" value="alpha/beta-Hydrolases"/>
    <property type="match status" value="1"/>
</dbReference>
<dbReference type="AlphaFoldDB" id="A0A918LZP9"/>
<dbReference type="InterPro" id="IPR012223">
    <property type="entry name" value="TEII"/>
</dbReference>
<sequence length="266" mass="28386">MSRVLRAGASAPEPWIRFAARPAGPPRLRLLCFHHAGGGATLFREWPGVLAPRGIEVWPVQLPGRETRIGEPKPTDLAELTSELADVLAGPLKGVPYAVYGHSVGAYVGSAFALRMSERGLPGPRYVVTGAARPPGHPDPDAPIHLMGDKELLAKLETYGGIPPLLRSSPELMDMAVDIARADLRLVETASWPDRPWFTCPLTAVGGERDATVPVALLPLWDATTSGRTGVLTLPGGHFPDSRAARRLMEVISHETDRSEGGVGGI</sequence>
<organism evidence="3 4">
    <name type="scientific">Streptomyces phaeofaciens</name>
    <dbReference type="NCBI Taxonomy" id="68254"/>
    <lineage>
        <taxon>Bacteria</taxon>
        <taxon>Bacillati</taxon>
        <taxon>Actinomycetota</taxon>
        <taxon>Actinomycetes</taxon>
        <taxon>Kitasatosporales</taxon>
        <taxon>Streptomycetaceae</taxon>
        <taxon>Streptomyces</taxon>
    </lineage>
</organism>
<proteinExistence type="inferred from homology"/>
<comment type="caution">
    <text evidence="3">The sequence shown here is derived from an EMBL/GenBank/DDBJ whole genome shotgun (WGS) entry which is preliminary data.</text>
</comment>
<feature type="domain" description="Thioesterase" evidence="2">
    <location>
        <begin position="29"/>
        <end position="250"/>
    </location>
</feature>
<keyword evidence="4" id="KW-1185">Reference proteome</keyword>
<dbReference type="EMBL" id="BMSA01000026">
    <property type="protein sequence ID" value="GGT80725.1"/>
    <property type="molecule type" value="Genomic_DNA"/>
</dbReference>
<dbReference type="GO" id="GO:0008610">
    <property type="term" value="P:lipid biosynthetic process"/>
    <property type="evidence" value="ECO:0007669"/>
    <property type="project" value="TreeGrafter"/>
</dbReference>
<dbReference type="RefSeq" id="WP_189716471.1">
    <property type="nucleotide sequence ID" value="NZ_BMSA01000026.1"/>
</dbReference>
<comment type="similarity">
    <text evidence="1">Belongs to the thioesterase family.</text>
</comment>
<reference evidence="3" key="1">
    <citation type="journal article" date="2014" name="Int. J. Syst. Evol. Microbiol.">
        <title>Complete genome sequence of Corynebacterium casei LMG S-19264T (=DSM 44701T), isolated from a smear-ripened cheese.</title>
        <authorList>
            <consortium name="US DOE Joint Genome Institute (JGI-PGF)"/>
            <person name="Walter F."/>
            <person name="Albersmeier A."/>
            <person name="Kalinowski J."/>
            <person name="Ruckert C."/>
        </authorList>
    </citation>
    <scope>NUCLEOTIDE SEQUENCE</scope>
    <source>
        <strain evidence="3">JCM 4125</strain>
    </source>
</reference>
<gene>
    <name evidence="3" type="ORF">GCM10010226_69100</name>
</gene>
<dbReference type="Proteomes" id="UP000646776">
    <property type="component" value="Unassembled WGS sequence"/>
</dbReference>
<dbReference type="InterPro" id="IPR029058">
    <property type="entry name" value="AB_hydrolase_fold"/>
</dbReference>
<dbReference type="Gene3D" id="3.40.50.1820">
    <property type="entry name" value="alpha/beta hydrolase"/>
    <property type="match status" value="1"/>
</dbReference>
<dbReference type="PANTHER" id="PTHR11487">
    <property type="entry name" value="THIOESTERASE"/>
    <property type="match status" value="1"/>
</dbReference>
<evidence type="ECO:0000256" key="1">
    <source>
        <dbReference type="ARBA" id="ARBA00007169"/>
    </source>
</evidence>